<reference evidence="2" key="1">
    <citation type="submission" date="2016-11" db="UniProtKB">
        <authorList>
            <consortium name="WormBaseParasite"/>
        </authorList>
    </citation>
    <scope>IDENTIFICATION</scope>
    <source>
        <strain evidence="2">KR3021</strain>
    </source>
</reference>
<dbReference type="WBParaSite" id="RSKR_0000267800.1">
    <property type="protein sequence ID" value="RSKR_0000267800.1"/>
    <property type="gene ID" value="RSKR_0000267800"/>
</dbReference>
<protein>
    <submittedName>
        <fullName evidence="2">Signal recognition particle 19 kDa protein</fullName>
    </submittedName>
</protein>
<evidence type="ECO:0000313" key="1">
    <source>
        <dbReference type="Proteomes" id="UP000095286"/>
    </source>
</evidence>
<sequence>MDISKKGFSETSRWISIYPLYLNSNKTVREGRRILKEFSVAEPTIIEIANALQGQGFKVLVEENKMHPREADKFAWKQGRVRVQLKNDDGSFVDESFPNRKSVMIAAACEIASLTNRKEYKREYPAATTNAPTAAKATTKGKGKKK</sequence>
<organism evidence="1 2">
    <name type="scientific">Rhabditophanes sp. KR3021</name>
    <dbReference type="NCBI Taxonomy" id="114890"/>
    <lineage>
        <taxon>Eukaryota</taxon>
        <taxon>Metazoa</taxon>
        <taxon>Ecdysozoa</taxon>
        <taxon>Nematoda</taxon>
        <taxon>Chromadorea</taxon>
        <taxon>Rhabditida</taxon>
        <taxon>Tylenchina</taxon>
        <taxon>Panagrolaimomorpha</taxon>
        <taxon>Strongyloidoidea</taxon>
        <taxon>Alloionematidae</taxon>
        <taxon>Rhabditophanes</taxon>
    </lineage>
</organism>
<proteinExistence type="predicted"/>
<name>A0AC35TNK8_9BILA</name>
<accession>A0AC35TNK8</accession>
<evidence type="ECO:0000313" key="2">
    <source>
        <dbReference type="WBParaSite" id="RSKR_0000267800.1"/>
    </source>
</evidence>
<dbReference type="Proteomes" id="UP000095286">
    <property type="component" value="Unplaced"/>
</dbReference>